<gene>
    <name evidence="2" type="ORF">BQ4739_LOCUS17285</name>
    <name evidence="3" type="ORF">BQ4739_LOCUS17781</name>
</gene>
<dbReference type="Proteomes" id="UP000256970">
    <property type="component" value="Unassembled WGS sequence"/>
</dbReference>
<dbReference type="GO" id="GO:0005930">
    <property type="term" value="C:axoneme"/>
    <property type="evidence" value="ECO:0007669"/>
    <property type="project" value="UniProtKB-SubCell"/>
</dbReference>
<proteinExistence type="predicted"/>
<dbReference type="SUPFAM" id="SSF52058">
    <property type="entry name" value="L domain-like"/>
    <property type="match status" value="1"/>
</dbReference>
<dbReference type="EMBL" id="FNXT01001270">
    <property type="protein sequence ID" value="SZX76922.1"/>
    <property type="molecule type" value="Genomic_DNA"/>
</dbReference>
<dbReference type="AlphaFoldDB" id="A0A383WI78"/>
<comment type="subcellular location">
    <subcellularLocation>
        <location evidence="1">Cytoplasm</location>
        <location evidence="1">Cytoskeleton</location>
        <location evidence="1">Cilium axoneme</location>
    </subcellularLocation>
</comment>
<keyword evidence="4" id="KW-1185">Reference proteome</keyword>
<evidence type="ECO:0000313" key="3">
    <source>
        <dbReference type="EMBL" id="SZX77428.1"/>
    </source>
</evidence>
<evidence type="ECO:0000313" key="2">
    <source>
        <dbReference type="EMBL" id="SZX76922.1"/>
    </source>
</evidence>
<protein>
    <recommendedName>
        <fullName evidence="5">RNI-like protein</fullName>
    </recommendedName>
</protein>
<evidence type="ECO:0000256" key="1">
    <source>
        <dbReference type="ARBA" id="ARBA00004430"/>
    </source>
</evidence>
<dbReference type="Gene3D" id="3.80.10.10">
    <property type="entry name" value="Ribonuclease Inhibitor"/>
    <property type="match status" value="1"/>
</dbReference>
<organism evidence="2 4">
    <name type="scientific">Tetradesmus obliquus</name>
    <name type="common">Green alga</name>
    <name type="synonym">Acutodesmus obliquus</name>
    <dbReference type="NCBI Taxonomy" id="3088"/>
    <lineage>
        <taxon>Eukaryota</taxon>
        <taxon>Viridiplantae</taxon>
        <taxon>Chlorophyta</taxon>
        <taxon>core chlorophytes</taxon>
        <taxon>Chlorophyceae</taxon>
        <taxon>CS clade</taxon>
        <taxon>Sphaeropleales</taxon>
        <taxon>Scenedesmaceae</taxon>
        <taxon>Tetradesmus</taxon>
    </lineage>
</organism>
<name>A0A383WI78_TETOB</name>
<evidence type="ECO:0008006" key="5">
    <source>
        <dbReference type="Google" id="ProtNLM"/>
    </source>
</evidence>
<dbReference type="InterPro" id="IPR032675">
    <property type="entry name" value="LRR_dom_sf"/>
</dbReference>
<sequence length="609" mass="65517">MQQLVDFSGLRLRLYSTNAAALQLCRQQLSVLDITGLYITSNAYDRQGEQLRHMPVRRAAAAGLPCLTQLACAAAQVQLLVELAAHSPQLTHLKLHSEVDLTAAEKTCWSSLHKQLPGLASSLRCIEMDAPAHLQFTQQPCMWQAVGACTGLHSLMLHMAKPRGYGIRHCKMSQQAWQAAVQPLTGLTRLEMGTRDFSSASTSKELHDVAVAAGIPPAAETHAGHSTAGACSGSGLRELQHLRCYGFDDDAQDSWGLSWVCCYSSLTSLDLLFVSAGEVDFEALAQLQQLRSLEVHCYPDELFTSSQLAPLASCSQLTCLRLDSLVIESGRKAAAAAAAAVAAEEPMGHGSTGAAATAATGSCEAALAVQPLQSLQKLVAGVLCKAPISNFAPNLTQLRDLDYDLSQLELSSSFINEQPPAGQEPLAQLTALQLLAANIPSLVRQAAYPSLTQLACLRELHIDMVGSLEGTCISSAGGLPTLPHLTRLVMTIAPQASYHSLALRYSTEEDALLWQNQVAVQHLLLRGSRLLGGFLVHQHLLELLQQRLQQLRCIELVKCGDLDLQELAALVTSRAAPRIIVQRCAQITERDCVQLQNGCGNAVAVDYCM</sequence>
<evidence type="ECO:0000313" key="4">
    <source>
        <dbReference type="Proteomes" id="UP000256970"/>
    </source>
</evidence>
<dbReference type="EMBL" id="FNXT01001284">
    <property type="protein sequence ID" value="SZX77428.1"/>
    <property type="molecule type" value="Genomic_DNA"/>
</dbReference>
<accession>A0A383WI78</accession>
<reference evidence="2 4" key="1">
    <citation type="submission" date="2016-10" db="EMBL/GenBank/DDBJ databases">
        <authorList>
            <person name="Cai Z."/>
        </authorList>
    </citation>
    <scope>NUCLEOTIDE SEQUENCE [LARGE SCALE GENOMIC DNA]</scope>
</reference>
<dbReference type="SUPFAM" id="SSF52047">
    <property type="entry name" value="RNI-like"/>
    <property type="match status" value="1"/>
</dbReference>